<evidence type="ECO:0000259" key="12">
    <source>
        <dbReference type="Pfam" id="PF00593"/>
    </source>
</evidence>
<protein>
    <submittedName>
        <fullName evidence="14">SusC/RagA family TonB-linked outer membrane protein</fullName>
    </submittedName>
</protein>
<keyword evidence="5" id="KW-0732">Signal</keyword>
<comment type="caution">
    <text evidence="14">The sequence shown here is derived from an EMBL/GenBank/DDBJ whole genome shotgun (WGS) entry which is preliminary data.</text>
</comment>
<dbReference type="Pfam" id="PF07715">
    <property type="entry name" value="Plug"/>
    <property type="match status" value="1"/>
</dbReference>
<dbReference type="PROSITE" id="PS52016">
    <property type="entry name" value="TONB_DEPENDENT_REC_3"/>
    <property type="match status" value="1"/>
</dbReference>
<keyword evidence="4 10" id="KW-0812">Transmembrane</keyword>
<evidence type="ECO:0000259" key="13">
    <source>
        <dbReference type="Pfam" id="PF07715"/>
    </source>
</evidence>
<dbReference type="NCBIfam" id="TIGR04056">
    <property type="entry name" value="OMP_RagA_SusC"/>
    <property type="match status" value="1"/>
</dbReference>
<evidence type="ECO:0000313" key="14">
    <source>
        <dbReference type="EMBL" id="GEN77364.1"/>
    </source>
</evidence>
<dbReference type="SUPFAM" id="SSF56935">
    <property type="entry name" value="Porins"/>
    <property type="match status" value="1"/>
</dbReference>
<dbReference type="GO" id="GO:0015344">
    <property type="term" value="F:siderophore uptake transmembrane transporter activity"/>
    <property type="evidence" value="ECO:0007669"/>
    <property type="project" value="TreeGrafter"/>
</dbReference>
<feature type="domain" description="TonB-dependent receptor plug" evidence="13">
    <location>
        <begin position="67"/>
        <end position="192"/>
    </location>
</feature>
<evidence type="ECO:0000256" key="4">
    <source>
        <dbReference type="ARBA" id="ARBA00022692"/>
    </source>
</evidence>
<dbReference type="Proteomes" id="UP000321863">
    <property type="component" value="Unassembled WGS sequence"/>
</dbReference>
<sequence>MSFYFCANKKDMRKATQKVLILSLTGLISVEVAAQQRVKKDTIKNIDEVVVTALGIKRHDKSLGYVAETIKSEELLRTQNNNWSQALEGKVAGLKIQTAGAGPLGSSIIKLRGDISMNPDQNNALIVVDGIPLNNNTTGTGFSAYGAGSKADLPIDYGNGINTINPDDIESITVLKGATASALYGSRGAGGAIMITTKSGKSRKGKVQVTLNSYSSYDTVLKWPDYQYEYGQGTLQKDAKGNFYYSYGASADGVNTGSTSSAFGPKFAGQSYFQYDPGVEGQSLQRQLWRPYKDNIKGFWETGATFSNNIALEASNENTSFRSSLTYLKNEWMMPNTGFNRFTAAFSLDHKLNEKLKVGIKFNYSKTKSDNLPATGYSNQSISYFMIFQNPNVDLSWYRPVWKAGKDQVEQIHPFSSFIDNPYLIAYEMLNGVDKNFITGNVNLNYKITKNFEVMVRSGMELTNELRTQKRPWNSANYLQGMYREQYVKLMDMNNDVLFTYKTKFNDFDFSASAGGNIRYMEYVMNDYIAEGLLKPGVYTLPNGISNISKFARPNDKQVNSAYALATLGYQNKIFLDLTSRNDWSSTLPEQNRSYFYPSAATSFILSDIFKLTSDRFNFWKLRASWSRVGNDSDPYQLIKYYNNSDFQGSVESPSLYPNPNLRPNMITSIEAGMDFSILKNRLSYTLTAYQNNSKDQIVRIPTLWETGFSSKVINAGEVRNRGLEVTLNAFPVKNKNFSWAVNANWSMNRNKILSLPEEFNGEPYTMGSVGGVVYFNAYVGGSLGDMYGYGLMYSPDGQVIYNATDGLTAKPTQMKRIGNAYPEWRAGIQNEFRYKGFTVSFSFDGQYKGMAYSQSHHKMTEQGKLEHTLAGRENPNGMIIGAGVVQNADGSYSPNTKAILLSTYYGDYYRRANVETNTFDTSFIKLRDARISYSFPRSVTEQLKITDLTLALFGRNLWMWTKFPLFDPEAATLNDNQITPGVEMGQLPTARTVGIQLNVKF</sequence>
<dbReference type="PANTHER" id="PTHR30069">
    <property type="entry name" value="TONB-DEPENDENT OUTER MEMBRANE RECEPTOR"/>
    <property type="match status" value="1"/>
</dbReference>
<evidence type="ECO:0000256" key="8">
    <source>
        <dbReference type="ARBA" id="ARBA00023170"/>
    </source>
</evidence>
<organism evidence="14 15">
    <name type="scientific">Chryseobacterium hagamense</name>
    <dbReference type="NCBI Taxonomy" id="395935"/>
    <lineage>
        <taxon>Bacteria</taxon>
        <taxon>Pseudomonadati</taxon>
        <taxon>Bacteroidota</taxon>
        <taxon>Flavobacteriia</taxon>
        <taxon>Flavobacteriales</taxon>
        <taxon>Weeksellaceae</taxon>
        <taxon>Chryseobacterium group</taxon>
        <taxon>Chryseobacterium</taxon>
    </lineage>
</organism>
<evidence type="ECO:0000256" key="5">
    <source>
        <dbReference type="ARBA" id="ARBA00022729"/>
    </source>
</evidence>
<evidence type="ECO:0000256" key="1">
    <source>
        <dbReference type="ARBA" id="ARBA00004571"/>
    </source>
</evidence>
<dbReference type="InterPro" id="IPR039426">
    <property type="entry name" value="TonB-dep_rcpt-like"/>
</dbReference>
<dbReference type="InterPro" id="IPR000531">
    <property type="entry name" value="Beta-barrel_TonB"/>
</dbReference>
<comment type="subcellular location">
    <subcellularLocation>
        <location evidence="1 10">Cell outer membrane</location>
        <topology evidence="1 10">Multi-pass membrane protein</topology>
    </subcellularLocation>
</comment>
<keyword evidence="9 10" id="KW-0998">Cell outer membrane</keyword>
<dbReference type="PANTHER" id="PTHR30069:SF29">
    <property type="entry name" value="HEMOGLOBIN AND HEMOGLOBIN-HAPTOGLOBIN-BINDING PROTEIN 1-RELATED"/>
    <property type="match status" value="1"/>
</dbReference>
<keyword evidence="7 10" id="KW-0472">Membrane</keyword>
<evidence type="ECO:0000313" key="15">
    <source>
        <dbReference type="Proteomes" id="UP000321863"/>
    </source>
</evidence>
<keyword evidence="15" id="KW-1185">Reference proteome</keyword>
<dbReference type="EMBL" id="BJYJ01000022">
    <property type="protein sequence ID" value="GEN77364.1"/>
    <property type="molecule type" value="Genomic_DNA"/>
</dbReference>
<proteinExistence type="inferred from homology"/>
<dbReference type="NCBIfam" id="TIGR04057">
    <property type="entry name" value="SusC_RagA_signa"/>
    <property type="match status" value="1"/>
</dbReference>
<feature type="domain" description="TonB-dependent receptor-like beta-barrel" evidence="12">
    <location>
        <begin position="437"/>
        <end position="958"/>
    </location>
</feature>
<keyword evidence="2 10" id="KW-0813">Transport</keyword>
<evidence type="ECO:0000256" key="7">
    <source>
        <dbReference type="ARBA" id="ARBA00023136"/>
    </source>
</evidence>
<evidence type="ECO:0000256" key="2">
    <source>
        <dbReference type="ARBA" id="ARBA00022448"/>
    </source>
</evidence>
<accession>A0A511YQ89</accession>
<dbReference type="InterPro" id="IPR037066">
    <property type="entry name" value="Plug_dom_sf"/>
</dbReference>
<dbReference type="InterPro" id="IPR023996">
    <property type="entry name" value="TonB-dep_OMP_SusC/RagA"/>
</dbReference>
<evidence type="ECO:0000256" key="6">
    <source>
        <dbReference type="ARBA" id="ARBA00023077"/>
    </source>
</evidence>
<dbReference type="Pfam" id="PF00593">
    <property type="entry name" value="TonB_dep_Rec_b-barrel"/>
    <property type="match status" value="1"/>
</dbReference>
<dbReference type="AlphaFoldDB" id="A0A511YQ89"/>
<dbReference type="Gene3D" id="2.40.170.20">
    <property type="entry name" value="TonB-dependent receptor, beta-barrel domain"/>
    <property type="match status" value="1"/>
</dbReference>
<gene>
    <name evidence="14" type="ORF">CHA01nite_31040</name>
</gene>
<evidence type="ECO:0000256" key="9">
    <source>
        <dbReference type="ARBA" id="ARBA00023237"/>
    </source>
</evidence>
<evidence type="ECO:0000256" key="11">
    <source>
        <dbReference type="RuleBase" id="RU003357"/>
    </source>
</evidence>
<dbReference type="GO" id="GO:0044718">
    <property type="term" value="P:siderophore transmembrane transport"/>
    <property type="evidence" value="ECO:0007669"/>
    <property type="project" value="TreeGrafter"/>
</dbReference>
<dbReference type="InterPro" id="IPR012910">
    <property type="entry name" value="Plug_dom"/>
</dbReference>
<evidence type="ECO:0000256" key="10">
    <source>
        <dbReference type="PROSITE-ProRule" id="PRU01360"/>
    </source>
</evidence>
<name>A0A511YQ89_9FLAO</name>
<reference evidence="14 15" key="1">
    <citation type="submission" date="2019-07" db="EMBL/GenBank/DDBJ databases">
        <title>Whole genome shotgun sequence of Chryseobacterium hagamense NBRC 105253.</title>
        <authorList>
            <person name="Hosoyama A."/>
            <person name="Uohara A."/>
            <person name="Ohji S."/>
            <person name="Ichikawa N."/>
        </authorList>
    </citation>
    <scope>NUCLEOTIDE SEQUENCE [LARGE SCALE GENOMIC DNA]</scope>
    <source>
        <strain evidence="14 15">NBRC 105253</strain>
    </source>
</reference>
<keyword evidence="3 10" id="KW-1134">Transmembrane beta strand</keyword>
<keyword evidence="6 11" id="KW-0798">TonB box</keyword>
<evidence type="ECO:0000256" key="3">
    <source>
        <dbReference type="ARBA" id="ARBA00022452"/>
    </source>
</evidence>
<dbReference type="InterPro" id="IPR036942">
    <property type="entry name" value="Beta-barrel_TonB_sf"/>
</dbReference>
<comment type="similarity">
    <text evidence="10 11">Belongs to the TonB-dependent receptor family.</text>
</comment>
<keyword evidence="8" id="KW-0675">Receptor</keyword>
<dbReference type="InterPro" id="IPR023997">
    <property type="entry name" value="TonB-dep_OMP_SusC/RagA_CS"/>
</dbReference>
<dbReference type="GO" id="GO:0009279">
    <property type="term" value="C:cell outer membrane"/>
    <property type="evidence" value="ECO:0007669"/>
    <property type="project" value="UniProtKB-SubCell"/>
</dbReference>
<dbReference type="Gene3D" id="2.170.130.10">
    <property type="entry name" value="TonB-dependent receptor, plug domain"/>
    <property type="match status" value="1"/>
</dbReference>